<organism evidence="1">
    <name type="scientific">Haemonchus placei</name>
    <name type="common">Barber's pole worm</name>
    <dbReference type="NCBI Taxonomy" id="6290"/>
    <lineage>
        <taxon>Eukaryota</taxon>
        <taxon>Metazoa</taxon>
        <taxon>Ecdysozoa</taxon>
        <taxon>Nematoda</taxon>
        <taxon>Chromadorea</taxon>
        <taxon>Rhabditida</taxon>
        <taxon>Rhabditina</taxon>
        <taxon>Rhabditomorpha</taxon>
        <taxon>Strongyloidea</taxon>
        <taxon>Trichostrongylidae</taxon>
        <taxon>Haemonchus</taxon>
    </lineage>
</organism>
<accession>A0A0N4VY40</accession>
<protein>
    <submittedName>
        <fullName evidence="1">Transposase</fullName>
    </submittedName>
</protein>
<reference evidence="1" key="1">
    <citation type="submission" date="2017-02" db="UniProtKB">
        <authorList>
            <consortium name="WormBaseParasite"/>
        </authorList>
    </citation>
    <scope>IDENTIFICATION</scope>
</reference>
<proteinExistence type="predicted"/>
<evidence type="ECO:0000313" key="1">
    <source>
        <dbReference type="WBParaSite" id="HPLM_0000221001-mRNA-1"/>
    </source>
</evidence>
<sequence>LILSKIITLTPRFPSQYIQSLKDIDVICFVMSFMRLMRSGVSNRIK</sequence>
<name>A0A0N4VY40_HAEPC</name>
<dbReference type="AlphaFoldDB" id="A0A0N4VY40"/>
<dbReference type="WBParaSite" id="HPLM_0000221001-mRNA-1">
    <property type="protein sequence ID" value="HPLM_0000221001-mRNA-1"/>
    <property type="gene ID" value="HPLM_0000221001"/>
</dbReference>